<evidence type="ECO:0000313" key="2">
    <source>
        <dbReference type="Proteomes" id="UP000703269"/>
    </source>
</evidence>
<gene>
    <name evidence="1" type="ORF">PsYK624_049940</name>
</gene>
<name>A0A9P3G632_9APHY</name>
<comment type="caution">
    <text evidence="1">The sequence shown here is derived from an EMBL/GenBank/DDBJ whole genome shotgun (WGS) entry which is preliminary data.</text>
</comment>
<dbReference type="EMBL" id="BPQB01000011">
    <property type="protein sequence ID" value="GJE88906.1"/>
    <property type="molecule type" value="Genomic_DNA"/>
</dbReference>
<dbReference type="Proteomes" id="UP000703269">
    <property type="component" value="Unassembled WGS sequence"/>
</dbReference>
<dbReference type="AlphaFoldDB" id="A0A9P3G632"/>
<organism evidence="1 2">
    <name type="scientific">Phanerochaete sordida</name>
    <dbReference type="NCBI Taxonomy" id="48140"/>
    <lineage>
        <taxon>Eukaryota</taxon>
        <taxon>Fungi</taxon>
        <taxon>Dikarya</taxon>
        <taxon>Basidiomycota</taxon>
        <taxon>Agaricomycotina</taxon>
        <taxon>Agaricomycetes</taxon>
        <taxon>Polyporales</taxon>
        <taxon>Phanerochaetaceae</taxon>
        <taxon>Phanerochaete</taxon>
    </lineage>
</organism>
<keyword evidence="2" id="KW-1185">Reference proteome</keyword>
<sequence length="116" mass="13090">MLRPAEASFVAREQPGGKIKARLSRRPPPRLALVHDICTLHTSHSVLFLHSYSRKWYILRNDVSSLLPHCGSLGDRSQLPLDDSANFRTILFSEPFSLTARLQLPCMTVSLVVDQH</sequence>
<evidence type="ECO:0000313" key="1">
    <source>
        <dbReference type="EMBL" id="GJE88906.1"/>
    </source>
</evidence>
<proteinExistence type="predicted"/>
<accession>A0A9P3G632</accession>
<protein>
    <submittedName>
        <fullName evidence="1">Uncharacterized protein</fullName>
    </submittedName>
</protein>
<reference evidence="1 2" key="1">
    <citation type="submission" date="2021-08" db="EMBL/GenBank/DDBJ databases">
        <title>Draft Genome Sequence of Phanerochaete sordida strain YK-624.</title>
        <authorList>
            <person name="Mori T."/>
            <person name="Dohra H."/>
            <person name="Suzuki T."/>
            <person name="Kawagishi H."/>
            <person name="Hirai H."/>
        </authorList>
    </citation>
    <scope>NUCLEOTIDE SEQUENCE [LARGE SCALE GENOMIC DNA]</scope>
    <source>
        <strain evidence="1 2">YK-624</strain>
    </source>
</reference>